<dbReference type="SUPFAM" id="SSF144217">
    <property type="entry name" value="CSL zinc finger"/>
    <property type="match status" value="1"/>
</dbReference>
<dbReference type="OMA" id="IYDPDMF"/>
<keyword evidence="14" id="KW-1185">Reference proteome</keyword>
<evidence type="ECO:0000256" key="6">
    <source>
        <dbReference type="ARBA" id="ARBA00041070"/>
    </source>
</evidence>
<comment type="similarity">
    <text evidence="4">Belongs to the DPH3 family.</text>
</comment>
<dbReference type="OrthoDB" id="66964at2759"/>
<sequence>MGATVYDDVELADFDFDEAARTFYYPCPCGDRFFITLDELLDGEDTASCPSCSLRIRVVYDDEDLEEFEEVAGADA</sequence>
<dbReference type="GO" id="GO:0017183">
    <property type="term" value="P:protein histidyl modification to diphthamide"/>
    <property type="evidence" value="ECO:0007669"/>
    <property type="project" value="InterPro"/>
</dbReference>
<evidence type="ECO:0000313" key="15">
    <source>
        <dbReference type="Proteomes" id="UP000324907"/>
    </source>
</evidence>
<dbReference type="InterPro" id="IPR036671">
    <property type="entry name" value="DPH_MB_sf"/>
</dbReference>
<proteinExistence type="inferred from homology"/>
<evidence type="ECO:0000313" key="9">
    <source>
        <dbReference type="EMBL" id="KAA0147584.1"/>
    </source>
</evidence>
<name>A0A5A8D1Y9_CAFRO</name>
<dbReference type="Gene3D" id="3.10.660.10">
    <property type="entry name" value="DPH Zinc finger"/>
    <property type="match status" value="1"/>
</dbReference>
<evidence type="ECO:0000313" key="14">
    <source>
        <dbReference type="Proteomes" id="UP000323011"/>
    </source>
</evidence>
<dbReference type="GO" id="GO:0046872">
    <property type="term" value="F:metal ion binding"/>
    <property type="evidence" value="ECO:0007669"/>
    <property type="project" value="UniProtKB-KW"/>
</dbReference>
<dbReference type="Proteomes" id="UP000323011">
    <property type="component" value="Unassembled WGS sequence"/>
</dbReference>
<dbReference type="PROSITE" id="PS51074">
    <property type="entry name" value="DPH_MB"/>
    <property type="match status" value="1"/>
</dbReference>
<evidence type="ECO:0000256" key="7">
    <source>
        <dbReference type="ARBA" id="ARBA00048125"/>
    </source>
</evidence>
<feature type="domain" description="DPH-type MB" evidence="8">
    <location>
        <begin position="5"/>
        <end position="61"/>
    </location>
</feature>
<dbReference type="Proteomes" id="UP000322899">
    <property type="component" value="Unassembled WGS sequence"/>
</dbReference>
<evidence type="ECO:0000313" key="12">
    <source>
        <dbReference type="EMBL" id="KAA0171751.1"/>
    </source>
</evidence>
<dbReference type="EMBL" id="VLTM01000073">
    <property type="protein sequence ID" value="KAA0157981.1"/>
    <property type="molecule type" value="Genomic_DNA"/>
</dbReference>
<gene>
    <name evidence="12" type="ORF">FNF27_06258</name>
    <name evidence="9" type="ORF">FNF28_07550</name>
    <name evidence="10" type="ORF">FNF29_05566</name>
    <name evidence="11" type="ORF">FNF31_05620</name>
</gene>
<comment type="pathway">
    <text evidence="1">Protein modification; peptidyl-diphthamide biosynthesis.</text>
</comment>
<evidence type="ECO:0000259" key="8">
    <source>
        <dbReference type="PROSITE" id="PS51074"/>
    </source>
</evidence>
<organism evidence="11 16">
    <name type="scientific">Cafeteria roenbergensis</name>
    <name type="common">Marine flagellate</name>
    <dbReference type="NCBI Taxonomy" id="33653"/>
    <lineage>
        <taxon>Eukaryota</taxon>
        <taxon>Sar</taxon>
        <taxon>Stramenopiles</taxon>
        <taxon>Bigyra</taxon>
        <taxon>Opalozoa</taxon>
        <taxon>Bicosoecida</taxon>
        <taxon>Cafeteriaceae</taxon>
        <taxon>Cafeteria</taxon>
    </lineage>
</organism>
<evidence type="ECO:0000313" key="13">
    <source>
        <dbReference type="Proteomes" id="UP000322899"/>
    </source>
</evidence>
<dbReference type="EMBL" id="VLTO01000052">
    <property type="protein sequence ID" value="KAA0171751.1"/>
    <property type="molecule type" value="Genomic_DNA"/>
</dbReference>
<dbReference type="Pfam" id="PF05207">
    <property type="entry name" value="Zn_ribbon_CSL"/>
    <property type="match status" value="1"/>
</dbReference>
<dbReference type="EMBL" id="VLTL01000280">
    <property type="protein sequence ID" value="KAA0147584.1"/>
    <property type="molecule type" value="Genomic_DNA"/>
</dbReference>
<comment type="catalytic activity">
    <reaction evidence="7">
        <text>2 [3Fe-4S](0)-[protein] + 2 Fe(2+)-[Dph3] + NADH = 2 [4Fe-4S](1+)-[protein] + 2 [Dph3] + NAD(+) + H(+)</text>
        <dbReference type="Rhea" id="RHEA:71239"/>
        <dbReference type="Rhea" id="RHEA-COMP:17997"/>
        <dbReference type="Rhea" id="RHEA-COMP:17998"/>
        <dbReference type="Rhea" id="RHEA-COMP:18001"/>
        <dbReference type="Rhea" id="RHEA-COMP:18002"/>
        <dbReference type="ChEBI" id="CHEBI:15378"/>
        <dbReference type="ChEBI" id="CHEBI:29033"/>
        <dbReference type="ChEBI" id="CHEBI:33723"/>
        <dbReference type="ChEBI" id="CHEBI:47402"/>
        <dbReference type="ChEBI" id="CHEBI:57540"/>
        <dbReference type="ChEBI" id="CHEBI:57945"/>
        <dbReference type="ChEBI" id="CHEBI:83228"/>
    </reaction>
</comment>
<evidence type="ECO:0000313" key="11">
    <source>
        <dbReference type="EMBL" id="KAA0157981.1"/>
    </source>
</evidence>
<keyword evidence="3" id="KW-0408">Iron</keyword>
<comment type="caution">
    <text evidence="11">The sequence shown here is derived from an EMBL/GenBank/DDBJ whole genome shotgun (WGS) entry which is preliminary data.</text>
</comment>
<dbReference type="Proteomes" id="UP000324907">
    <property type="component" value="Unassembled WGS sequence"/>
</dbReference>
<accession>A0A5A8D1Y9</accession>
<evidence type="ECO:0000313" key="10">
    <source>
        <dbReference type="EMBL" id="KAA0149946.1"/>
    </source>
</evidence>
<dbReference type="InterPro" id="IPR044248">
    <property type="entry name" value="DPH3/4-like"/>
</dbReference>
<dbReference type="Proteomes" id="UP000325113">
    <property type="component" value="Unassembled WGS sequence"/>
</dbReference>
<evidence type="ECO:0000256" key="4">
    <source>
        <dbReference type="ARBA" id="ARBA00024032"/>
    </source>
</evidence>
<dbReference type="InterPro" id="IPR007872">
    <property type="entry name" value="DPH_MB_dom"/>
</dbReference>
<dbReference type="EMBL" id="VLTN01000038">
    <property type="protein sequence ID" value="KAA0149946.1"/>
    <property type="molecule type" value="Genomic_DNA"/>
</dbReference>
<evidence type="ECO:0000256" key="3">
    <source>
        <dbReference type="ARBA" id="ARBA00023004"/>
    </source>
</evidence>
<keyword evidence="2" id="KW-0479">Metal-binding</keyword>
<dbReference type="FunFam" id="3.10.660.10:FF:000001">
    <property type="entry name" value="Diphthamide biosynthesis 3"/>
    <property type="match status" value="1"/>
</dbReference>
<evidence type="ECO:0000256" key="2">
    <source>
        <dbReference type="ARBA" id="ARBA00022723"/>
    </source>
</evidence>
<dbReference type="AlphaFoldDB" id="A0A5A8D1Y9"/>
<reference evidence="13 14" key="1">
    <citation type="submission" date="2019-07" db="EMBL/GenBank/DDBJ databases">
        <title>Genomes of Cafeteria roenbergensis.</title>
        <authorList>
            <person name="Fischer M.G."/>
            <person name="Hackl T."/>
            <person name="Roman M."/>
        </authorList>
    </citation>
    <scope>NUCLEOTIDE SEQUENCE [LARGE SCALE GENOMIC DNA]</scope>
    <source>
        <strain evidence="10 14">BVI</strain>
        <strain evidence="11 16">Cflag</strain>
        <strain evidence="12 13">E4-10P</strain>
        <strain evidence="9 15">RCC970-E3</strain>
    </source>
</reference>
<evidence type="ECO:0000256" key="1">
    <source>
        <dbReference type="ARBA" id="ARBA00005156"/>
    </source>
</evidence>
<protein>
    <recommendedName>
        <fullName evidence="6">Diphthamide biosynthesis protein 3</fullName>
    </recommendedName>
</protein>
<evidence type="ECO:0000256" key="5">
    <source>
        <dbReference type="ARBA" id="ARBA00036267"/>
    </source>
</evidence>
<evidence type="ECO:0000313" key="16">
    <source>
        <dbReference type="Proteomes" id="UP000325113"/>
    </source>
</evidence>
<dbReference type="PANTHER" id="PTHR21454:SF31">
    <property type="entry name" value="DIPHTHAMIDE BIOSYNTHESIS PROTEIN 3"/>
    <property type="match status" value="1"/>
</dbReference>
<comment type="catalytic activity">
    <reaction evidence="5">
        <text>[3Fe-4S](1+)-[protein] + Fe(2+)-[Dph3] = [3Fe-4S](0)-[protein] + Fe(3+)-[Dph3]</text>
        <dbReference type="Rhea" id="RHEA:71235"/>
        <dbReference type="Rhea" id="RHEA-COMP:17996"/>
        <dbReference type="Rhea" id="RHEA-COMP:17997"/>
        <dbReference type="Rhea" id="RHEA-COMP:18002"/>
        <dbReference type="Rhea" id="RHEA-COMP:18003"/>
        <dbReference type="ChEBI" id="CHEBI:29033"/>
        <dbReference type="ChEBI" id="CHEBI:29034"/>
        <dbReference type="ChEBI" id="CHEBI:33751"/>
        <dbReference type="ChEBI" id="CHEBI:47402"/>
        <dbReference type="ChEBI" id="CHEBI:83228"/>
    </reaction>
</comment>
<dbReference type="PANTHER" id="PTHR21454">
    <property type="entry name" value="DPH3 HOMOLOG-RELATED"/>
    <property type="match status" value="1"/>
</dbReference>